<feature type="region of interest" description="Disordered" evidence="8">
    <location>
        <begin position="1"/>
        <end position="20"/>
    </location>
</feature>
<keyword evidence="4 6" id="KW-0418">Kinase</keyword>
<dbReference type="Gene3D" id="3.30.870.10">
    <property type="entry name" value="Endonuclease Chain A"/>
    <property type="match status" value="2"/>
</dbReference>
<dbReference type="GO" id="GO:0005524">
    <property type="term" value="F:ATP binding"/>
    <property type="evidence" value="ECO:0007669"/>
    <property type="project" value="UniProtKB-KW"/>
</dbReference>
<dbReference type="CDD" id="cd09168">
    <property type="entry name" value="PLDc_PaPPK1_C2_like"/>
    <property type="match status" value="1"/>
</dbReference>
<evidence type="ECO:0000259" key="12">
    <source>
        <dbReference type="Pfam" id="PF17941"/>
    </source>
</evidence>
<dbReference type="SUPFAM" id="SSF56024">
    <property type="entry name" value="Phospholipase D/nuclease"/>
    <property type="match status" value="2"/>
</dbReference>
<comment type="function">
    <text evidence="6 7">Catalyzes the reversible transfer of the terminal phosphate of ATP to form a long-chain polyphosphate (polyP).</text>
</comment>
<feature type="binding site" evidence="6">
    <location>
        <position position="595"/>
    </location>
    <ligand>
        <name>ATP</name>
        <dbReference type="ChEBI" id="CHEBI:30616"/>
    </ligand>
</feature>
<feature type="binding site" evidence="6">
    <location>
        <position position="499"/>
    </location>
    <ligand>
        <name>ATP</name>
        <dbReference type="ChEBI" id="CHEBI:30616"/>
    </ligand>
</feature>
<evidence type="ECO:0000256" key="3">
    <source>
        <dbReference type="ARBA" id="ARBA00022741"/>
    </source>
</evidence>
<feature type="domain" description="Polyphosphate kinase N-terminal" evidence="10">
    <location>
        <begin position="34"/>
        <end position="142"/>
    </location>
</feature>
<reference evidence="13 14" key="1">
    <citation type="submission" date="2016-10" db="EMBL/GenBank/DDBJ databases">
        <authorList>
            <person name="de Groot N.N."/>
        </authorList>
    </citation>
    <scope>NUCLEOTIDE SEQUENCE [LARGE SCALE GENOMIC DNA]</scope>
    <source>
        <strain evidence="13 14">DSM 21001</strain>
    </source>
</reference>
<dbReference type="GO" id="GO:0046872">
    <property type="term" value="F:metal ion binding"/>
    <property type="evidence" value="ECO:0007669"/>
    <property type="project" value="UniProtKB-KW"/>
</dbReference>
<name>A0A1I6MS14_9BACT</name>
<comment type="similarity">
    <text evidence="6 7">Belongs to the polyphosphate kinase 1 (PPK1) family.</text>
</comment>
<comment type="PTM">
    <text evidence="6 7">An intermediate of this reaction is the autophosphorylated ppk in which a phosphate is covalently linked to a histidine residue through a N-P bond.</text>
</comment>
<dbReference type="Pfam" id="PF13089">
    <property type="entry name" value="PP_kinase_N"/>
    <property type="match status" value="1"/>
</dbReference>
<evidence type="ECO:0000256" key="1">
    <source>
        <dbReference type="ARBA" id="ARBA00022553"/>
    </source>
</evidence>
<protein>
    <recommendedName>
        <fullName evidence="6 7">Polyphosphate kinase</fullName>
        <ecNumber evidence="6 7">2.7.4.1</ecNumber>
    </recommendedName>
    <alternativeName>
        <fullName evidence="6">ATP-polyphosphate phosphotransferase</fullName>
    </alternativeName>
    <alternativeName>
        <fullName evidence="6">Polyphosphoric acid kinase</fullName>
    </alternativeName>
</protein>
<keyword evidence="14" id="KW-1185">Reference proteome</keyword>
<keyword evidence="5 6" id="KW-0067">ATP-binding</keyword>
<dbReference type="OrthoDB" id="9761456at2"/>
<sequence length="735" mass="82491">MTTTHTTSKPTAARRVAKKKAAKTAPQALAESLFFSRDESWLRFNLRVLEEAQDATNPLLERVKFLAITASNLDEFVEIRVASLLQRIEEGHNEQQAPDEGGLTLVERLDHVATMLHEFVEAQYTCWNEQLLPALDAEKVRVLRWRDLDGDQQAYAVEFYENEVDPLLTPVTIDPSHPFPRVLNKALCLALLLRHKRKGAVAAATLLGVVTVPRSLPRLVALPQVAEGAQDFILLHELIESQVERMFRGYEVIGKSAFRVTRNSNLYMQEEESRSVLESVRAELHNRRKGDAVRLEIETTAPTEIIERLRTNFELDPWQVFRMDGPVNLSRLMNLYGETNKPALKYPVFKGKKYKLGRKSVDLFDELRQKDVLLHHPFDSYETVEGFVEAAAEDPSVVSIKQTLYRTSADSPMFRALTEAAQSTDVTVVIELMARFDEASNIRWARELEDAGVGVFHGIFGLKTHCKLALLVRRDADGKTRRYAHLGTGNYNPVTARFYTDISFLTSRPEITSAVQSVFRYLTAEAEGEHYEPLLVAPLTMAGDVIALIQREAEHAKAGRKAGIVAKMNALLDRKTVEALYAASQAGVQIDLIVRGMCSLRPGLKGLSETIRVRSIVGRYLEHSRIFSFVNGGEDETYCGSADWMARNLYERCEVLFPVTDEEAGKRLREEILGAYLKDNTKARLLQADGNYVRAPKSGAAFSAQDYFTEMACEPVAETPGKVATKKAGKKEVIS</sequence>
<dbReference type="InterPro" id="IPR025198">
    <property type="entry name" value="PPK_N_dom"/>
</dbReference>
<dbReference type="NCBIfam" id="NF003921">
    <property type="entry name" value="PRK05443.2-2"/>
    <property type="match status" value="1"/>
</dbReference>
<keyword evidence="6" id="KW-0479">Metal-binding</keyword>
<feature type="binding site" evidence="6">
    <location>
        <position position="72"/>
    </location>
    <ligand>
        <name>ATP</name>
        <dbReference type="ChEBI" id="CHEBI:30616"/>
    </ligand>
</feature>
<dbReference type="SUPFAM" id="SSF143724">
    <property type="entry name" value="PHP14-like"/>
    <property type="match status" value="1"/>
</dbReference>
<dbReference type="HAMAP" id="MF_00347">
    <property type="entry name" value="Polyphosphate_kinase"/>
    <property type="match status" value="1"/>
</dbReference>
<dbReference type="Proteomes" id="UP000199024">
    <property type="component" value="Unassembled WGS sequence"/>
</dbReference>
<dbReference type="Pfam" id="PF17941">
    <property type="entry name" value="PP_kinase_C_1"/>
    <property type="match status" value="1"/>
</dbReference>
<evidence type="ECO:0000256" key="2">
    <source>
        <dbReference type="ARBA" id="ARBA00022679"/>
    </source>
</evidence>
<dbReference type="NCBIfam" id="NF003918">
    <property type="entry name" value="PRK05443.1-2"/>
    <property type="match status" value="1"/>
</dbReference>
<evidence type="ECO:0000256" key="8">
    <source>
        <dbReference type="SAM" id="MobiDB-lite"/>
    </source>
</evidence>
<feature type="domain" description="Polyphosphate kinase C-terminal" evidence="11">
    <location>
        <begin position="534"/>
        <end position="699"/>
    </location>
</feature>
<feature type="binding site" evidence="6">
    <location>
        <position position="623"/>
    </location>
    <ligand>
        <name>ATP</name>
        <dbReference type="ChEBI" id="CHEBI:30616"/>
    </ligand>
</feature>
<keyword evidence="6" id="KW-0460">Magnesium</keyword>
<feature type="domain" description="Polyphosphate kinase C-terminal" evidence="12">
    <location>
        <begin position="363"/>
        <end position="526"/>
    </location>
</feature>
<feature type="binding site" evidence="6">
    <location>
        <position position="406"/>
    </location>
    <ligand>
        <name>Mg(2+)</name>
        <dbReference type="ChEBI" id="CHEBI:18420"/>
    </ligand>
</feature>
<dbReference type="EC" id="2.7.4.1" evidence="6 7"/>
<dbReference type="InterPro" id="IPR003414">
    <property type="entry name" value="PP_kinase"/>
</dbReference>
<evidence type="ECO:0000256" key="6">
    <source>
        <dbReference type="HAMAP-Rule" id="MF_00347"/>
    </source>
</evidence>
<dbReference type="InterPro" id="IPR024953">
    <property type="entry name" value="PP_kinase_middle"/>
</dbReference>
<evidence type="ECO:0000259" key="10">
    <source>
        <dbReference type="Pfam" id="PF13089"/>
    </source>
</evidence>
<evidence type="ECO:0000256" key="4">
    <source>
        <dbReference type="ARBA" id="ARBA00022777"/>
    </source>
</evidence>
<evidence type="ECO:0000259" key="9">
    <source>
        <dbReference type="Pfam" id="PF02503"/>
    </source>
</evidence>
<dbReference type="AlphaFoldDB" id="A0A1I6MS14"/>
<dbReference type="Gene3D" id="1.20.58.310">
    <property type="entry name" value="Polyphosphate kinase N-terminal domain"/>
    <property type="match status" value="1"/>
</dbReference>
<dbReference type="Gene3D" id="3.30.1840.10">
    <property type="entry name" value="Polyphosphate kinase middle domain"/>
    <property type="match status" value="1"/>
</dbReference>
<evidence type="ECO:0000313" key="14">
    <source>
        <dbReference type="Proteomes" id="UP000199024"/>
    </source>
</evidence>
<comment type="catalytic activity">
    <reaction evidence="6 7">
        <text>[phosphate](n) + ATP = [phosphate](n+1) + ADP</text>
        <dbReference type="Rhea" id="RHEA:19573"/>
        <dbReference type="Rhea" id="RHEA-COMP:9859"/>
        <dbReference type="Rhea" id="RHEA-COMP:14280"/>
        <dbReference type="ChEBI" id="CHEBI:16838"/>
        <dbReference type="ChEBI" id="CHEBI:30616"/>
        <dbReference type="ChEBI" id="CHEBI:456216"/>
        <dbReference type="EC" id="2.7.4.1"/>
    </reaction>
</comment>
<proteinExistence type="inferred from homology"/>
<dbReference type="RefSeq" id="WP_089841080.1">
    <property type="nucleotide sequence ID" value="NZ_FOZL01000001.1"/>
</dbReference>
<dbReference type="GO" id="GO:0006799">
    <property type="term" value="P:polyphosphate biosynthetic process"/>
    <property type="evidence" value="ECO:0007669"/>
    <property type="project" value="UniProtKB-UniRule"/>
</dbReference>
<evidence type="ECO:0000313" key="13">
    <source>
        <dbReference type="EMBL" id="SFS18543.1"/>
    </source>
</evidence>
<accession>A0A1I6MS14</accession>
<keyword evidence="3 6" id="KW-0547">Nucleotide-binding</keyword>
<dbReference type="PANTHER" id="PTHR30218:SF0">
    <property type="entry name" value="POLYPHOSPHATE KINASE"/>
    <property type="match status" value="1"/>
</dbReference>
<dbReference type="InterPro" id="IPR036830">
    <property type="entry name" value="PP_kinase_middle_dom_sf"/>
</dbReference>
<gene>
    <name evidence="6" type="primary">ppk</name>
    <name evidence="13" type="ORF">SAMN05421771_3494</name>
</gene>
<dbReference type="EMBL" id="FOZL01000001">
    <property type="protein sequence ID" value="SFS18543.1"/>
    <property type="molecule type" value="Genomic_DNA"/>
</dbReference>
<dbReference type="InterPro" id="IPR036832">
    <property type="entry name" value="PPK_N_dom_sf"/>
</dbReference>
<keyword evidence="1 6" id="KW-0597">Phosphoprotein</keyword>
<feature type="active site" description="Phosphohistidine intermediate" evidence="6">
    <location>
        <position position="465"/>
    </location>
</feature>
<dbReference type="Pfam" id="PF13090">
    <property type="entry name" value="PP_kinase_C"/>
    <property type="match status" value="1"/>
</dbReference>
<dbReference type="InterPro" id="IPR041108">
    <property type="entry name" value="PP_kinase_C_1"/>
</dbReference>
<dbReference type="Pfam" id="PF02503">
    <property type="entry name" value="PP_kinase"/>
    <property type="match status" value="1"/>
</dbReference>
<evidence type="ECO:0000259" key="11">
    <source>
        <dbReference type="Pfam" id="PF13090"/>
    </source>
</evidence>
<dbReference type="PANTHER" id="PTHR30218">
    <property type="entry name" value="POLYPHOSPHATE KINASE"/>
    <property type="match status" value="1"/>
</dbReference>
<comment type="cofactor">
    <cofactor evidence="6">
        <name>Mg(2+)</name>
        <dbReference type="ChEBI" id="CHEBI:18420"/>
    </cofactor>
</comment>
<dbReference type="GO" id="GO:0009358">
    <property type="term" value="C:polyphosphate kinase complex"/>
    <property type="evidence" value="ECO:0007669"/>
    <property type="project" value="InterPro"/>
</dbReference>
<dbReference type="NCBIfam" id="TIGR03705">
    <property type="entry name" value="poly_P_kin"/>
    <property type="match status" value="1"/>
</dbReference>
<feature type="compositionally biased region" description="Low complexity" evidence="8">
    <location>
        <begin position="1"/>
        <end position="14"/>
    </location>
</feature>
<dbReference type="GO" id="GO:0008976">
    <property type="term" value="F:polyphosphate kinase activity"/>
    <property type="evidence" value="ECO:0007669"/>
    <property type="project" value="UniProtKB-UniRule"/>
</dbReference>
<dbReference type="STRING" id="474950.SAMN05421771_3494"/>
<evidence type="ECO:0000256" key="7">
    <source>
        <dbReference type="RuleBase" id="RU003800"/>
    </source>
</evidence>
<dbReference type="NCBIfam" id="NF003917">
    <property type="entry name" value="PRK05443.1-1"/>
    <property type="match status" value="1"/>
</dbReference>
<feature type="domain" description="Polyphosphate kinase middle" evidence="9">
    <location>
        <begin position="152"/>
        <end position="335"/>
    </location>
</feature>
<evidence type="ECO:0000256" key="5">
    <source>
        <dbReference type="ARBA" id="ARBA00022840"/>
    </source>
</evidence>
<dbReference type="InterPro" id="IPR025200">
    <property type="entry name" value="PPK_C_dom2"/>
</dbReference>
<organism evidence="13 14">
    <name type="scientific">Granulicella pectinivorans</name>
    <dbReference type="NCBI Taxonomy" id="474950"/>
    <lineage>
        <taxon>Bacteria</taxon>
        <taxon>Pseudomonadati</taxon>
        <taxon>Acidobacteriota</taxon>
        <taxon>Terriglobia</taxon>
        <taxon>Terriglobales</taxon>
        <taxon>Acidobacteriaceae</taxon>
        <taxon>Granulicella</taxon>
    </lineage>
</organism>
<dbReference type="PIRSF" id="PIRSF015589">
    <property type="entry name" value="PP_kinase"/>
    <property type="match status" value="1"/>
</dbReference>
<dbReference type="SUPFAM" id="SSF140356">
    <property type="entry name" value="PPK N-terminal domain-like"/>
    <property type="match status" value="1"/>
</dbReference>
<keyword evidence="2 6" id="KW-0808">Transferase</keyword>
<feature type="binding site" evidence="6">
    <location>
        <position position="435"/>
    </location>
    <ligand>
        <name>Mg(2+)</name>
        <dbReference type="ChEBI" id="CHEBI:18420"/>
    </ligand>
</feature>